<comment type="caution">
    <text evidence="1">The sequence shown here is derived from an EMBL/GenBank/DDBJ whole genome shotgun (WGS) entry which is preliminary data.</text>
</comment>
<dbReference type="EMBL" id="ANNX02000020">
    <property type="protein sequence ID" value="KYC41512.1"/>
    <property type="molecule type" value="Genomic_DNA"/>
</dbReference>
<protein>
    <submittedName>
        <fullName evidence="1">Uncharacterized protein</fullName>
    </submittedName>
</protein>
<dbReference type="AlphaFoldDB" id="A0A139XA52"/>
<dbReference type="RefSeq" id="WP_017749447.1">
    <property type="nucleotide sequence ID" value="NZ_KQ976354.1"/>
</dbReference>
<organism evidence="1 2">
    <name type="scientific">Scytonema hofmannii PCC 7110</name>
    <dbReference type="NCBI Taxonomy" id="128403"/>
    <lineage>
        <taxon>Bacteria</taxon>
        <taxon>Bacillati</taxon>
        <taxon>Cyanobacteriota</taxon>
        <taxon>Cyanophyceae</taxon>
        <taxon>Nostocales</taxon>
        <taxon>Scytonemataceae</taxon>
        <taxon>Scytonema</taxon>
    </lineage>
</organism>
<evidence type="ECO:0000313" key="2">
    <source>
        <dbReference type="Proteomes" id="UP000076925"/>
    </source>
</evidence>
<keyword evidence="2" id="KW-1185">Reference proteome</keyword>
<gene>
    <name evidence="1" type="ORF">WA1_15770</name>
</gene>
<reference evidence="1 2" key="1">
    <citation type="journal article" date="2013" name="Genome Biol. Evol.">
        <title>Genomes of Stigonematalean cyanobacteria (subsection V) and the evolution of oxygenic photosynthesis from prokaryotes to plastids.</title>
        <authorList>
            <person name="Dagan T."/>
            <person name="Roettger M."/>
            <person name="Stucken K."/>
            <person name="Landan G."/>
            <person name="Koch R."/>
            <person name="Major P."/>
            <person name="Gould S.B."/>
            <person name="Goremykin V.V."/>
            <person name="Rippka R."/>
            <person name="Tandeau de Marsac N."/>
            <person name="Gugger M."/>
            <person name="Lockhart P.J."/>
            <person name="Allen J.F."/>
            <person name="Brune I."/>
            <person name="Maus I."/>
            <person name="Puhler A."/>
            <person name="Martin W.F."/>
        </authorList>
    </citation>
    <scope>NUCLEOTIDE SEQUENCE [LARGE SCALE GENOMIC DNA]</scope>
    <source>
        <strain evidence="1 2">PCC 7110</strain>
    </source>
</reference>
<proteinExistence type="predicted"/>
<dbReference type="Proteomes" id="UP000076925">
    <property type="component" value="Unassembled WGS sequence"/>
</dbReference>
<dbReference type="OrthoDB" id="508691at2"/>
<name>A0A139XA52_9CYAN</name>
<evidence type="ECO:0000313" key="1">
    <source>
        <dbReference type="EMBL" id="KYC41512.1"/>
    </source>
</evidence>
<accession>A0A139XA52</accession>
<sequence length="206" mass="23441">MGYSIHYQFNAGNRPIDEIRSILDSLHHHAQLLPFTWVDDNIIELEGKDCVFSSENGKSSLLTLQAIHHNFATGESISPTHIIGFETLPRPGCEGLVIFLGYYSQYKNWMATGHCKTQFASLPEYGGDANFVLAHTLVVEMLDRSQCLGILDNVFDEIGYWQQRDLLCLVERDSVQFLRRNIVQLLPNPSSDFVQKLQQQIDNLNN</sequence>